<gene>
    <name evidence="3" type="ORF">V6668_06675</name>
</gene>
<name>A0ABD8AWB4_PAEAM</name>
<dbReference type="Pfam" id="PF00535">
    <property type="entry name" value="Glycos_transf_2"/>
    <property type="match status" value="1"/>
</dbReference>
<dbReference type="RefSeq" id="WP_338707988.1">
    <property type="nucleotide sequence ID" value="NZ_CP145892.1"/>
</dbReference>
<evidence type="ECO:0000256" key="1">
    <source>
        <dbReference type="ARBA" id="ARBA00006739"/>
    </source>
</evidence>
<dbReference type="Proteomes" id="UP001364764">
    <property type="component" value="Chromosome"/>
</dbReference>
<comment type="similarity">
    <text evidence="1">Belongs to the glycosyltransferase 2 family.</text>
</comment>
<keyword evidence="3" id="KW-0328">Glycosyltransferase</keyword>
<dbReference type="PANTHER" id="PTHR22916">
    <property type="entry name" value="GLYCOSYLTRANSFERASE"/>
    <property type="match status" value="1"/>
</dbReference>
<dbReference type="EC" id="2.4.-.-" evidence="3"/>
<accession>A0ABD8AWB4</accession>
<dbReference type="AlphaFoldDB" id="A0ABD8AWB4"/>
<sequence length="301" mass="34599">MMKVTVAICTYNRAHDAVEAIRSAIQQNYASSDYEIILIDNNSKDNTREVVLQTILQHENHSIRYVLEEKQGLSVARNRAIHEARGEYILFLDDDAFACRDWIHQIVSVFEMNENIGCVGGKIDPIWEVPEPMWIPPENRSLFTILDFADEVTEMKSPYIPFGANVAFRLSVFDQLAPFREDLGRVGNNLLSSEESELIARIRTKFKVYYTPYGAVQHKVAKERTTKNWFLRRIYWQGVSDAIRDQDRGVVRTAKHGIKLAQGITTSLIYIYNADRFTRQLAKVCYRNGMIVGSLRQNSKG</sequence>
<keyword evidence="3" id="KW-0808">Transferase</keyword>
<reference evidence="3 4" key="1">
    <citation type="submission" date="2024-02" db="EMBL/GenBank/DDBJ databases">
        <title>Complete sequences of two Paenibacillus sp. strains and one Lysinibacillus strain isolated from the environment on STAA medium highlight biotechnological potential.</title>
        <authorList>
            <person name="Attere S.A."/>
            <person name="Piche L.C."/>
            <person name="Intertaglia L."/>
            <person name="Lami R."/>
            <person name="Charette S.J."/>
            <person name="Vincent A.T."/>
        </authorList>
    </citation>
    <scope>NUCLEOTIDE SEQUENCE [LARGE SCALE GENOMIC DNA]</scope>
    <source>
        <strain evidence="3 4">Y5S-7</strain>
    </source>
</reference>
<organism evidence="3 4">
    <name type="scientific">Paenibacillus amylolyticus</name>
    <dbReference type="NCBI Taxonomy" id="1451"/>
    <lineage>
        <taxon>Bacteria</taxon>
        <taxon>Bacillati</taxon>
        <taxon>Bacillota</taxon>
        <taxon>Bacilli</taxon>
        <taxon>Bacillales</taxon>
        <taxon>Paenibacillaceae</taxon>
        <taxon>Paenibacillus</taxon>
    </lineage>
</organism>
<dbReference type="InterPro" id="IPR001173">
    <property type="entry name" value="Glyco_trans_2-like"/>
</dbReference>
<dbReference type="Gene3D" id="3.90.550.10">
    <property type="entry name" value="Spore Coat Polysaccharide Biosynthesis Protein SpsA, Chain A"/>
    <property type="match status" value="1"/>
</dbReference>
<proteinExistence type="inferred from homology"/>
<dbReference type="GO" id="GO:0016757">
    <property type="term" value="F:glycosyltransferase activity"/>
    <property type="evidence" value="ECO:0007669"/>
    <property type="project" value="UniProtKB-KW"/>
</dbReference>
<evidence type="ECO:0000313" key="4">
    <source>
        <dbReference type="Proteomes" id="UP001364764"/>
    </source>
</evidence>
<feature type="domain" description="Glycosyltransferase 2-like" evidence="2">
    <location>
        <begin position="5"/>
        <end position="174"/>
    </location>
</feature>
<dbReference type="EMBL" id="CP145892">
    <property type="protein sequence ID" value="WWP21858.1"/>
    <property type="molecule type" value="Genomic_DNA"/>
</dbReference>
<evidence type="ECO:0000259" key="2">
    <source>
        <dbReference type="Pfam" id="PF00535"/>
    </source>
</evidence>
<dbReference type="CDD" id="cd00761">
    <property type="entry name" value="Glyco_tranf_GTA_type"/>
    <property type="match status" value="1"/>
</dbReference>
<dbReference type="SUPFAM" id="SSF53448">
    <property type="entry name" value="Nucleotide-diphospho-sugar transferases"/>
    <property type="match status" value="1"/>
</dbReference>
<dbReference type="GeneID" id="93475134"/>
<protein>
    <submittedName>
        <fullName evidence="3">Glycosyltransferase</fullName>
        <ecNumber evidence="3">2.4.-.-</ecNumber>
    </submittedName>
</protein>
<evidence type="ECO:0000313" key="3">
    <source>
        <dbReference type="EMBL" id="WWP21858.1"/>
    </source>
</evidence>
<dbReference type="InterPro" id="IPR029044">
    <property type="entry name" value="Nucleotide-diphossugar_trans"/>
</dbReference>
<dbReference type="PANTHER" id="PTHR22916:SF64">
    <property type="entry name" value="TRANSFERASE, PUTATIVE-RELATED"/>
    <property type="match status" value="1"/>
</dbReference>